<proteinExistence type="predicted"/>
<evidence type="ECO:0000313" key="3">
    <source>
        <dbReference type="EMBL" id="MQL81740.1"/>
    </source>
</evidence>
<sequence length="618" mass="70254">ALRHLKHLAAVRSHGRVGYPSLGFVLGVTLFSSVSATLYIVVVLKTRLQMSLTPLSSLHTTTNIFQLEVLLQRRYALEEWMGKLLSDIDLSRSVHVASFLELEAAARSYYGSDNACETSEAESPRHEKEFPKSMVQSGIVLKEALLSGERVDELSNTVDQRHKLNRILLTMQRRLVTAKTDMEDLIARLNQEIAVKEYLTTKVKDLEGELESTRQKGKENLQQALLVERERVTQMQWDMDELQRMTMEMESRLNCEQNDRIRAESEKLSAIREKEMLMQDFDAKKEQLASLQKHLEEVEIKSKGDIKVLVKEVKSLRNSQAELKEMLNQSVKGKKELEVAGGHQILVGGIWFSLVCVGLNERVLQKEKQRWEDAKVAKKKILHECGILRHRLEDCSVNLFAEEEDKFTVNSSSLPDALDLLTTSDNRIGLLLAESLDFVRASVSISLGDGQRCSFWTDRWCGDLTLDHLFLDLFAIISALTATVADFFDSQAAHREDQLSWRWEKSGRFSVKSAYLMLVDGGLRHEAQLLARDDENALLTVGKFPNKEHLGNMNGEDPRAADDEMRKMLSDVFIDNARLRKQVNSVTRCALKTVVKVEKEDSDGTPVRKTVLTKLLER</sequence>
<feature type="coiled-coil region" evidence="1">
    <location>
        <begin position="196"/>
        <end position="326"/>
    </location>
</feature>
<dbReference type="Proteomes" id="UP000652761">
    <property type="component" value="Unassembled WGS sequence"/>
</dbReference>
<dbReference type="AlphaFoldDB" id="A0A843UIQ7"/>
<dbReference type="PANTHER" id="PTHR46856:SF1">
    <property type="entry name" value="PX DOMAIN-CONTAINING PROTEIN EREL1-RELATED"/>
    <property type="match status" value="1"/>
</dbReference>
<dbReference type="GO" id="GO:0031410">
    <property type="term" value="C:cytoplasmic vesicle"/>
    <property type="evidence" value="ECO:0007669"/>
    <property type="project" value="UniProtKB-ARBA"/>
</dbReference>
<dbReference type="SUPFAM" id="SSF64268">
    <property type="entry name" value="PX domain"/>
    <property type="match status" value="1"/>
</dbReference>
<reference evidence="3" key="1">
    <citation type="submission" date="2017-07" db="EMBL/GenBank/DDBJ databases">
        <title>Taro Niue Genome Assembly and Annotation.</title>
        <authorList>
            <person name="Atibalentja N."/>
            <person name="Keating K."/>
            <person name="Fields C.J."/>
        </authorList>
    </citation>
    <scope>NUCLEOTIDE SEQUENCE</scope>
    <source>
        <strain evidence="3">Niue_2</strain>
        <tissue evidence="3">Leaf</tissue>
    </source>
</reference>
<dbReference type="InterPro" id="IPR036871">
    <property type="entry name" value="PX_dom_sf"/>
</dbReference>
<dbReference type="OrthoDB" id="76516at2759"/>
<evidence type="ECO:0000313" key="4">
    <source>
        <dbReference type="Proteomes" id="UP000652761"/>
    </source>
</evidence>
<organism evidence="3 4">
    <name type="scientific">Colocasia esculenta</name>
    <name type="common">Wild taro</name>
    <name type="synonym">Arum esculentum</name>
    <dbReference type="NCBI Taxonomy" id="4460"/>
    <lineage>
        <taxon>Eukaryota</taxon>
        <taxon>Viridiplantae</taxon>
        <taxon>Streptophyta</taxon>
        <taxon>Embryophyta</taxon>
        <taxon>Tracheophyta</taxon>
        <taxon>Spermatophyta</taxon>
        <taxon>Magnoliopsida</taxon>
        <taxon>Liliopsida</taxon>
        <taxon>Araceae</taxon>
        <taxon>Aroideae</taxon>
        <taxon>Colocasieae</taxon>
        <taxon>Colocasia</taxon>
    </lineage>
</organism>
<keyword evidence="1" id="KW-0175">Coiled coil</keyword>
<evidence type="ECO:0000256" key="2">
    <source>
        <dbReference type="SAM" id="Phobius"/>
    </source>
</evidence>
<feature type="non-terminal residue" evidence="3">
    <location>
        <position position="1"/>
    </location>
</feature>
<protein>
    <submittedName>
        <fullName evidence="3">Uncharacterized protein</fullName>
    </submittedName>
</protein>
<dbReference type="GO" id="GO:0015031">
    <property type="term" value="P:protein transport"/>
    <property type="evidence" value="ECO:0007669"/>
    <property type="project" value="InterPro"/>
</dbReference>
<dbReference type="GO" id="GO:0035091">
    <property type="term" value="F:phosphatidylinositol binding"/>
    <property type="evidence" value="ECO:0007669"/>
    <property type="project" value="InterPro"/>
</dbReference>
<evidence type="ECO:0000256" key="1">
    <source>
        <dbReference type="SAM" id="Coils"/>
    </source>
</evidence>
<keyword evidence="2" id="KW-1133">Transmembrane helix</keyword>
<feature type="transmembrane region" description="Helical" evidence="2">
    <location>
        <begin position="21"/>
        <end position="44"/>
    </location>
</feature>
<keyword evidence="2" id="KW-0472">Membrane</keyword>
<gene>
    <name evidence="3" type="ORF">Taro_014204</name>
</gene>
<dbReference type="PANTHER" id="PTHR46856">
    <property type="entry name" value="PX DOMAIN-CONTAINING PROTEIN EREL1-RELATED"/>
    <property type="match status" value="1"/>
</dbReference>
<accession>A0A843UIQ7</accession>
<dbReference type="InterPro" id="IPR044588">
    <property type="entry name" value="EREX-like"/>
</dbReference>
<comment type="caution">
    <text evidence="3">The sequence shown here is derived from an EMBL/GenBank/DDBJ whole genome shotgun (WGS) entry which is preliminary data.</text>
</comment>
<keyword evidence="4" id="KW-1185">Reference proteome</keyword>
<keyword evidence="2" id="KW-0812">Transmembrane</keyword>
<name>A0A843UIQ7_COLES</name>
<dbReference type="EMBL" id="NMUH01000585">
    <property type="protein sequence ID" value="MQL81740.1"/>
    <property type="molecule type" value="Genomic_DNA"/>
</dbReference>